<proteinExistence type="predicted"/>
<accession>A0A0C3HTZ4</accession>
<dbReference type="RefSeq" id="WP_014386732.1">
    <property type="nucleotide sequence ID" value="NZ_CBCRVP010000007.1"/>
</dbReference>
<sequence length="107" mass="11933">MHIITFVFVIVASLGALYVGAMVFAKAFTFLALQFQNLGLFFWNKASNKARSVQAVIKEKAEQKAKAVQTAVVPEPAQEQPTPAKPVDEYAYLEIPTYIRKGKTLVW</sequence>
<protein>
    <submittedName>
        <fullName evidence="1">Uncharacterized protein</fullName>
    </submittedName>
</protein>
<gene>
    <name evidence="1" type="ORF">SU60_06030</name>
</gene>
<comment type="caution">
    <text evidence="1">The sequence shown here is derived from an EMBL/GenBank/DDBJ whole genome shotgun (WGS) entry which is preliminary data.</text>
</comment>
<name>A0A0C3HTZ4_9VIBR</name>
<organism evidence="1 2">
    <name type="scientific">Vibrio mytili</name>
    <dbReference type="NCBI Taxonomy" id="50718"/>
    <lineage>
        <taxon>Bacteria</taxon>
        <taxon>Pseudomonadati</taxon>
        <taxon>Pseudomonadota</taxon>
        <taxon>Gammaproteobacteria</taxon>
        <taxon>Vibrionales</taxon>
        <taxon>Vibrionaceae</taxon>
        <taxon>Vibrio</taxon>
    </lineage>
</organism>
<evidence type="ECO:0000313" key="1">
    <source>
        <dbReference type="EMBL" id="KIN11636.1"/>
    </source>
</evidence>
<dbReference type="Proteomes" id="UP000031977">
    <property type="component" value="Unassembled WGS sequence"/>
</dbReference>
<reference evidence="1 2" key="1">
    <citation type="submission" date="2015-01" db="EMBL/GenBank/DDBJ databases">
        <title>Draft genome of Vibrio mytili type strain CAIM 528.</title>
        <authorList>
            <person name="Gonzalez-Castillo A."/>
            <person name="Gomez-Gil B."/>
            <person name="Enciso-Ibarra J."/>
        </authorList>
    </citation>
    <scope>NUCLEOTIDE SEQUENCE [LARGE SCALE GENOMIC DNA]</scope>
    <source>
        <strain evidence="1 2">CAIM 528</strain>
    </source>
</reference>
<evidence type="ECO:0000313" key="2">
    <source>
        <dbReference type="Proteomes" id="UP000031977"/>
    </source>
</evidence>
<dbReference type="AlphaFoldDB" id="A0A0C3HTZ4"/>
<dbReference type="OrthoDB" id="6630505at2"/>
<dbReference type="EMBL" id="JXOK01000015">
    <property type="protein sequence ID" value="KIN11636.1"/>
    <property type="molecule type" value="Genomic_DNA"/>
</dbReference>
<dbReference type="GeneID" id="83585726"/>
<keyword evidence="2" id="KW-1185">Reference proteome</keyword>